<reference evidence="1 2" key="1">
    <citation type="submission" date="2016-04" db="EMBL/GenBank/DDBJ databases">
        <title>ATOL: Assembling a taxonomically balanced genome-scale reconstruction of the evolutionary history of the Enterobacteriaceae.</title>
        <authorList>
            <person name="Plunkett G.III."/>
            <person name="Neeno-Eckwall E.C."/>
            <person name="Glasner J.D."/>
            <person name="Perna N.T."/>
        </authorList>
    </citation>
    <scope>NUCLEOTIDE SEQUENCE [LARGE SCALE GENOMIC DNA]</scope>
    <source>
        <strain evidence="1 2">ATCC 700826</strain>
    </source>
</reference>
<dbReference type="Proteomes" id="UP000078250">
    <property type="component" value="Unassembled WGS sequence"/>
</dbReference>
<accession>A0AAJ3HSU2</accession>
<sequence length="84" mass="9573">MEVNSRNNTSIFARIASSIENKFSQLADSLTSIKNSGKIFLFGSEDRKNENIKLICAEIIQRNSPMLNNKSETINEYKLSFKKI</sequence>
<organism evidence="1 2">
    <name type="scientific">Proteus hauseri ATCC 700826</name>
    <dbReference type="NCBI Taxonomy" id="1354271"/>
    <lineage>
        <taxon>Bacteria</taxon>
        <taxon>Pseudomonadati</taxon>
        <taxon>Pseudomonadota</taxon>
        <taxon>Gammaproteobacteria</taxon>
        <taxon>Enterobacterales</taxon>
        <taxon>Morganellaceae</taxon>
        <taxon>Proteus</taxon>
    </lineage>
</organism>
<name>A0AAJ3HSU2_PROHU</name>
<gene>
    <name evidence="1" type="ORF">M997_1763</name>
</gene>
<comment type="caution">
    <text evidence="1">The sequence shown here is derived from an EMBL/GenBank/DDBJ whole genome shotgun (WGS) entry which is preliminary data.</text>
</comment>
<evidence type="ECO:0000313" key="2">
    <source>
        <dbReference type="Proteomes" id="UP000078250"/>
    </source>
</evidence>
<evidence type="ECO:0000313" key="1">
    <source>
        <dbReference type="EMBL" id="OAT47236.1"/>
    </source>
</evidence>
<protein>
    <submittedName>
        <fullName evidence="1">Uncharacterized protein</fullName>
    </submittedName>
</protein>
<dbReference type="EMBL" id="LXEV01000021">
    <property type="protein sequence ID" value="OAT47236.1"/>
    <property type="molecule type" value="Genomic_DNA"/>
</dbReference>
<keyword evidence="2" id="KW-1185">Reference proteome</keyword>
<proteinExistence type="predicted"/>
<dbReference type="AlphaFoldDB" id="A0AAJ3HSU2"/>
<dbReference type="RefSeq" id="WP_064719744.1">
    <property type="nucleotide sequence ID" value="NZ_LXEV01000021.1"/>
</dbReference>